<proteinExistence type="predicted"/>
<reference evidence="2 3" key="1">
    <citation type="submission" date="2014-04" db="EMBL/GenBank/DDBJ databases">
        <authorList>
            <person name="Sears C."/>
            <person name="Carroll K."/>
            <person name="Sack B.R."/>
            <person name="Qadri F."/>
            <person name="Myers L.L."/>
            <person name="Chung G.-T."/>
            <person name="Escheverria P."/>
            <person name="Fraser C.M."/>
            <person name="Sadzewicz L."/>
            <person name="Shefchek K.A."/>
            <person name="Tallon L."/>
            <person name="Das S.P."/>
            <person name="Daugherty S."/>
            <person name="Mongodin E.F."/>
        </authorList>
    </citation>
    <scope>NUCLEOTIDE SEQUENCE [LARGE SCALE GENOMIC DNA]</scope>
    <source>
        <strain evidence="2 3">3978 T3 ii</strain>
    </source>
</reference>
<accession>A0A078S3M2</accession>
<feature type="signal peptide" evidence="1">
    <location>
        <begin position="1"/>
        <end position="21"/>
    </location>
</feature>
<dbReference type="PROSITE" id="PS51257">
    <property type="entry name" value="PROKAR_LIPOPROTEIN"/>
    <property type="match status" value="1"/>
</dbReference>
<evidence type="ECO:0000313" key="3">
    <source>
        <dbReference type="Proteomes" id="UP000028013"/>
    </source>
</evidence>
<dbReference type="PATRIC" id="fig|1339349.3.peg.968"/>
<protein>
    <submittedName>
        <fullName evidence="2">Putative lipoprotein</fullName>
    </submittedName>
</protein>
<keyword evidence="1" id="KW-0732">Signal</keyword>
<gene>
    <name evidence="2" type="ORF">M094_4173</name>
</gene>
<name>A0A078S3M2_BACUN</name>
<dbReference type="AlphaFoldDB" id="A0A078S3M2"/>
<organism evidence="2 3">
    <name type="scientific">Bacteroides uniformis str. 3978 T3 ii</name>
    <dbReference type="NCBI Taxonomy" id="1339349"/>
    <lineage>
        <taxon>Bacteria</taxon>
        <taxon>Pseudomonadati</taxon>
        <taxon>Bacteroidota</taxon>
        <taxon>Bacteroidia</taxon>
        <taxon>Bacteroidales</taxon>
        <taxon>Bacteroidaceae</taxon>
        <taxon>Bacteroides</taxon>
    </lineage>
</organism>
<dbReference type="RefSeq" id="WP_022400926.1">
    <property type="nucleotide sequence ID" value="NZ_JNHN01000109.1"/>
</dbReference>
<dbReference type="Proteomes" id="UP000028013">
    <property type="component" value="Unassembled WGS sequence"/>
</dbReference>
<evidence type="ECO:0000256" key="1">
    <source>
        <dbReference type="SAM" id="SignalP"/>
    </source>
</evidence>
<sequence>MKKLFFIVGLLSLLTFFSCQNEENVYYSCDEAEDAWVKENLSSIRKMETTEWFSISEKLKLPVYRAFSLEQKQSVWMEKLEDVMMNNEWKTEEIEHLQQLYDALSMHSEWLIPNTEKAEEDFDAFKIFTYKWLAFAQKELGWSNDLLSAIVGTANRIKIMNGIALIEFSNGLNGVKNRSEFTCNCNSSNVIWTTCSTSNCITRSCSTTNGGCGFLGSDGCDGLCSK</sequence>
<comment type="caution">
    <text evidence="2">The sequence shown here is derived from an EMBL/GenBank/DDBJ whole genome shotgun (WGS) entry which is preliminary data.</text>
</comment>
<dbReference type="EMBL" id="JNHN01000109">
    <property type="protein sequence ID" value="KDS55921.1"/>
    <property type="molecule type" value="Genomic_DNA"/>
</dbReference>
<evidence type="ECO:0000313" key="2">
    <source>
        <dbReference type="EMBL" id="KDS55921.1"/>
    </source>
</evidence>
<dbReference type="NCBIfam" id="NF033852">
    <property type="entry name" value="fulvocin_rel"/>
    <property type="match status" value="1"/>
</dbReference>
<keyword evidence="2" id="KW-0449">Lipoprotein</keyword>
<feature type="chain" id="PRO_5001745282" evidence="1">
    <location>
        <begin position="22"/>
        <end position="226"/>
    </location>
</feature>